<feature type="compositionally biased region" description="Low complexity" evidence="1">
    <location>
        <begin position="98"/>
        <end position="112"/>
    </location>
</feature>
<evidence type="ECO:0000313" key="2">
    <source>
        <dbReference type="EMBL" id="JAT99367.1"/>
    </source>
</evidence>
<keyword evidence="2" id="KW-0675">Receptor</keyword>
<feature type="region of interest" description="Disordered" evidence="1">
    <location>
        <begin position="69"/>
        <end position="164"/>
    </location>
</feature>
<dbReference type="InterPro" id="IPR017025">
    <property type="entry name" value="Cancer-assoc_antigen_RCAS1"/>
</dbReference>
<organism evidence="2">
    <name type="scientific">Amblyomma sculptum</name>
    <name type="common">Tick</name>
    <dbReference type="NCBI Taxonomy" id="1581419"/>
    <lineage>
        <taxon>Eukaryota</taxon>
        <taxon>Metazoa</taxon>
        <taxon>Ecdysozoa</taxon>
        <taxon>Arthropoda</taxon>
        <taxon>Chelicerata</taxon>
        <taxon>Arachnida</taxon>
        <taxon>Acari</taxon>
        <taxon>Parasitiformes</taxon>
        <taxon>Ixodida</taxon>
        <taxon>Ixodoidea</taxon>
        <taxon>Ixodidae</taxon>
        <taxon>Amblyomminae</taxon>
        <taxon>Amblyomma</taxon>
    </lineage>
</organism>
<dbReference type="EMBL" id="GFAA01004067">
    <property type="protein sequence ID" value="JAT99367.1"/>
    <property type="molecule type" value="mRNA"/>
</dbReference>
<feature type="region of interest" description="Disordered" evidence="1">
    <location>
        <begin position="199"/>
        <end position="262"/>
    </location>
</feature>
<sequence>MVNFAKALATKVWKVVLGFFGVLRRAMCCFRKRRRASDVGLPVYLTAHDAKSCVMQQLGDDLQSWDWNEDDGPISVQVDSAGNVGLIPPTAPGAQRHASNGPSSARPSAAGSRGSGDQRRDSQSEDDVDFFKDMAPTNIRQKKYVPRTEDTHGGSGAGSSGGLSSRLKFDARAVLPYQGADLGVLEDDDLAAMEASWEDQAELEVDSAIREKRQAERERRIAEHQRRKREKEQQRGGTVGPTGSSAAASSTAHASATRPKVF</sequence>
<feature type="compositionally biased region" description="Low complexity" evidence="1">
    <location>
        <begin position="241"/>
        <end position="262"/>
    </location>
</feature>
<protein>
    <submittedName>
        <fullName evidence="2">Putative receptor-binding cancer antigen</fullName>
    </submittedName>
</protein>
<feature type="compositionally biased region" description="Basic and acidic residues" evidence="1">
    <location>
        <begin position="207"/>
        <end position="234"/>
    </location>
</feature>
<reference evidence="2" key="1">
    <citation type="submission" date="2016-09" db="EMBL/GenBank/DDBJ databases">
        <authorList>
            <person name="Capua I."/>
            <person name="De Benedictis P."/>
            <person name="Joannis T."/>
            <person name="Lombin L.H."/>
            <person name="Cattoli G."/>
        </authorList>
    </citation>
    <scope>NUCLEOTIDE SEQUENCE</scope>
</reference>
<evidence type="ECO:0000256" key="1">
    <source>
        <dbReference type="SAM" id="MobiDB-lite"/>
    </source>
</evidence>
<accession>A0A1E1XJ87</accession>
<dbReference type="AlphaFoldDB" id="A0A1E1XJ87"/>
<dbReference type="PANTHER" id="PTHR15208">
    <property type="entry name" value="RECEPTOR-BINDING CANCER ANTIGEN EXPRESSED ON SISO CELLS CANCER ASSOCIATED SURFACE ANTIGEN RCAS1 ESTROGEN RECEPTOR-BINDING FRAGMENT- ASSOCIATED GENE 9 PROTEIN"/>
    <property type="match status" value="1"/>
</dbReference>
<proteinExistence type="evidence at transcript level"/>
<name>A0A1E1XJ87_AMBSC</name>
<dbReference type="GO" id="GO:0030141">
    <property type="term" value="C:secretory granule"/>
    <property type="evidence" value="ECO:0007669"/>
    <property type="project" value="TreeGrafter"/>
</dbReference>
<dbReference type="PIRSF" id="PIRSF034247">
    <property type="entry name" value="RCAS1"/>
    <property type="match status" value="1"/>
</dbReference>
<reference evidence="2" key="2">
    <citation type="journal article" date="2017" name="Front. Cell. Infect. Microbiol.">
        <title>Analysis of the Salivary Gland Transcriptome of Unfed and Partially Fed Amblyomma sculptum Ticks and Descriptive Proteome of the Saliva.</title>
        <authorList>
            <person name="Esteves E."/>
            <person name="Maruyama S.R."/>
            <person name="Kawahara R."/>
            <person name="Fujita A."/>
            <person name="Martins L.A."/>
            <person name="Righi A.A."/>
            <person name="Costa F.B."/>
            <person name="Palmisano G."/>
            <person name="Labruna M.B."/>
            <person name="Sa-Nunes A."/>
            <person name="Ribeiro J.M.C."/>
            <person name="Fogaca A.C."/>
        </authorList>
    </citation>
    <scope>NUCLEOTIDE SEQUENCE</scope>
</reference>
<dbReference type="PANTHER" id="PTHR15208:SF2">
    <property type="entry name" value="RECEPTOR-BINDING CANCER ANTIGEN EXPRESSED ON SISO CELLS"/>
    <property type="match status" value="1"/>
</dbReference>